<comment type="caution">
    <text evidence="2">The sequence shown here is derived from an EMBL/GenBank/DDBJ whole genome shotgun (WGS) entry which is preliminary data.</text>
</comment>
<dbReference type="InterPro" id="IPR043502">
    <property type="entry name" value="DNA/RNA_pol_sf"/>
</dbReference>
<organism evidence="2 3">
    <name type="scientific">Riccia fluitans</name>
    <dbReference type="NCBI Taxonomy" id="41844"/>
    <lineage>
        <taxon>Eukaryota</taxon>
        <taxon>Viridiplantae</taxon>
        <taxon>Streptophyta</taxon>
        <taxon>Embryophyta</taxon>
        <taxon>Marchantiophyta</taxon>
        <taxon>Marchantiopsida</taxon>
        <taxon>Marchantiidae</taxon>
        <taxon>Marchantiales</taxon>
        <taxon>Ricciaceae</taxon>
        <taxon>Riccia</taxon>
    </lineage>
</organism>
<dbReference type="CDD" id="cd01650">
    <property type="entry name" value="RT_nLTR_like"/>
    <property type="match status" value="1"/>
</dbReference>
<evidence type="ECO:0000313" key="3">
    <source>
        <dbReference type="Proteomes" id="UP001605036"/>
    </source>
</evidence>
<reference evidence="2 3" key="1">
    <citation type="submission" date="2024-09" db="EMBL/GenBank/DDBJ databases">
        <title>Chromosome-scale assembly of Riccia fluitans.</title>
        <authorList>
            <person name="Paukszto L."/>
            <person name="Sawicki J."/>
            <person name="Karawczyk K."/>
            <person name="Piernik-Szablinska J."/>
            <person name="Szczecinska M."/>
            <person name="Mazdziarz M."/>
        </authorList>
    </citation>
    <scope>NUCLEOTIDE SEQUENCE [LARGE SCALE GENOMIC DNA]</scope>
    <source>
        <strain evidence="2">Rf_01</strain>
        <tissue evidence="2">Aerial parts of the thallus</tissue>
    </source>
</reference>
<sequence>MFRRLEEQVRETELFECNILRRRSKIEWAEKGKTCSKFFFATLKFKQAQEKMPFLKVEGDRQITEEDEILEYVHKYYSALYTQPSISLDEKREQERTLSLVDQLVSEEDNRCLMETPGAEELEHTVKNLPSGKSPRKDRISAEVLKELWEEIGPCCLRFIQEAWISKRIGVSNTRAVIKLLPKNEKKEELKNWRPISLLNLAYKLVGRILANRLKNIIPKLVDEEQTGFNHGRSITDNIVSLGLCQELATALGKPALFYKLDFVKAFDRVQHHFLWATMRRMGFDSAVIELIRALVLEGHAKIHLNGREGEKKGELEGVHIPRGRSLLHQLFADDSGVALNAEEQNFQNLCRVVEIFE</sequence>
<feature type="domain" description="Reverse transcriptase" evidence="1">
    <location>
        <begin position="162"/>
        <end position="358"/>
    </location>
</feature>
<protein>
    <recommendedName>
        <fullName evidence="1">Reverse transcriptase domain-containing protein</fullName>
    </recommendedName>
</protein>
<evidence type="ECO:0000313" key="2">
    <source>
        <dbReference type="EMBL" id="KAL2611481.1"/>
    </source>
</evidence>
<dbReference type="Proteomes" id="UP001605036">
    <property type="component" value="Unassembled WGS sequence"/>
</dbReference>
<proteinExistence type="predicted"/>
<accession>A0ABD1XRD3</accession>
<dbReference type="Pfam" id="PF00078">
    <property type="entry name" value="RVT_1"/>
    <property type="match status" value="1"/>
</dbReference>
<dbReference type="EMBL" id="JBHFFA010000007">
    <property type="protein sequence ID" value="KAL2611481.1"/>
    <property type="molecule type" value="Genomic_DNA"/>
</dbReference>
<dbReference type="PANTHER" id="PTHR19446">
    <property type="entry name" value="REVERSE TRANSCRIPTASES"/>
    <property type="match status" value="1"/>
</dbReference>
<dbReference type="AlphaFoldDB" id="A0ABD1XRD3"/>
<dbReference type="InterPro" id="IPR000477">
    <property type="entry name" value="RT_dom"/>
</dbReference>
<dbReference type="SUPFAM" id="SSF56672">
    <property type="entry name" value="DNA/RNA polymerases"/>
    <property type="match status" value="1"/>
</dbReference>
<name>A0ABD1XRD3_9MARC</name>
<keyword evidence="3" id="KW-1185">Reference proteome</keyword>
<gene>
    <name evidence="2" type="ORF">R1flu_023173</name>
</gene>
<dbReference type="PROSITE" id="PS50878">
    <property type="entry name" value="RT_POL"/>
    <property type="match status" value="1"/>
</dbReference>
<evidence type="ECO:0000259" key="1">
    <source>
        <dbReference type="PROSITE" id="PS50878"/>
    </source>
</evidence>